<proteinExistence type="predicted"/>
<accession>A0A1D1XZ89</accession>
<gene>
    <name evidence="2" type="primary">MAPT_3</name>
    <name evidence="2" type="ORF">g.145644</name>
</gene>
<name>A0A1D1XZ89_9ARAE</name>
<dbReference type="EMBL" id="GDJX01020246">
    <property type="protein sequence ID" value="JAT47690.1"/>
    <property type="molecule type" value="Transcribed_RNA"/>
</dbReference>
<sequence length="164" mass="18125">MEGKKQPAPSSPPASSSSSIADDLFGRKDEPSPSSNIFHALFPPAPTVLGKDSSRSDIFRPSEKQEAQNQKQDAHYVAKVVSTSKSMYTEGTSEGDEYTKENTSYRQVKSEPCFLSSSVLYGGQDFCYNVSSVHDYDHKKDGEDDSDDPNAACRGNWWQGSLYY</sequence>
<feature type="region of interest" description="Disordered" evidence="1">
    <location>
        <begin position="1"/>
        <end position="76"/>
    </location>
</feature>
<dbReference type="PANTHER" id="PTHR33738:SF8">
    <property type="entry name" value="OS05G0454500 PROTEIN"/>
    <property type="match status" value="1"/>
</dbReference>
<reference evidence="2" key="1">
    <citation type="submission" date="2015-07" db="EMBL/GenBank/DDBJ databases">
        <title>Transcriptome Assembly of Anthurium amnicola.</title>
        <authorList>
            <person name="Suzuki J."/>
        </authorList>
    </citation>
    <scope>NUCLEOTIDE SEQUENCE</scope>
</reference>
<evidence type="ECO:0000313" key="2">
    <source>
        <dbReference type="EMBL" id="JAT47690.1"/>
    </source>
</evidence>
<evidence type="ECO:0000256" key="1">
    <source>
        <dbReference type="SAM" id="MobiDB-lite"/>
    </source>
</evidence>
<dbReference type="AlphaFoldDB" id="A0A1D1XZ89"/>
<protein>
    <submittedName>
        <fullName evidence="2">Microtubule-associated protein tau</fullName>
    </submittedName>
</protein>
<feature type="compositionally biased region" description="Basic and acidic residues" evidence="1">
    <location>
        <begin position="52"/>
        <end position="76"/>
    </location>
</feature>
<dbReference type="PANTHER" id="PTHR33738">
    <property type="entry name" value="EMB|CAB82975.1"/>
    <property type="match status" value="1"/>
</dbReference>
<organism evidence="2">
    <name type="scientific">Anthurium amnicola</name>
    <dbReference type="NCBI Taxonomy" id="1678845"/>
    <lineage>
        <taxon>Eukaryota</taxon>
        <taxon>Viridiplantae</taxon>
        <taxon>Streptophyta</taxon>
        <taxon>Embryophyta</taxon>
        <taxon>Tracheophyta</taxon>
        <taxon>Spermatophyta</taxon>
        <taxon>Magnoliopsida</taxon>
        <taxon>Liliopsida</taxon>
        <taxon>Araceae</taxon>
        <taxon>Pothoideae</taxon>
        <taxon>Potheae</taxon>
        <taxon>Anthurium</taxon>
    </lineage>
</organism>